<evidence type="ECO:0000256" key="1">
    <source>
        <dbReference type="ARBA" id="ARBA00001968"/>
    </source>
</evidence>
<protein>
    <submittedName>
        <fullName evidence="4">Maf-domain-containing protein</fullName>
    </submittedName>
</protein>
<dbReference type="NCBIfam" id="TIGR00172">
    <property type="entry name" value="maf"/>
    <property type="match status" value="1"/>
</dbReference>
<dbReference type="InParanoid" id="A0A165GDZ3"/>
<evidence type="ECO:0000256" key="3">
    <source>
        <dbReference type="SAM" id="MobiDB-lite"/>
    </source>
</evidence>
<sequence>MTDAKYEKAPQDAPPSYETSEQQATRPAIPPPGAPLKGPLRAPFPLDIPELNFLRDKRVILASASPRRKMLLAQIGLHNLDIVPSTVPENLPKSLSPFEYVRATATQKAMTVYTQEINNAERGEPALVLAADTVVVGHLGDIFEKPRSEREHIDMLKGLRDFGEHKVYTAVVAMAPLESARDPGYALETAVEETTVKFSKDVSDDLILAYVRTREGADKAGGYGIQGIGSILVERIDGTFDNVVGLPLRATLNLIRDVLKSDEELQDEAAEAENDDELVDL</sequence>
<dbReference type="EMBL" id="KV407459">
    <property type="protein sequence ID" value="KZF22077.1"/>
    <property type="molecule type" value="Genomic_DNA"/>
</dbReference>
<dbReference type="FunCoup" id="A0A165GDZ3">
    <property type="interactions" value="113"/>
</dbReference>
<dbReference type="InterPro" id="IPR003697">
    <property type="entry name" value="Maf-like"/>
</dbReference>
<evidence type="ECO:0000313" key="4">
    <source>
        <dbReference type="EMBL" id="KZF22077.1"/>
    </source>
</evidence>
<accession>A0A165GDZ3</accession>
<dbReference type="OMA" id="RDQRMHK"/>
<dbReference type="Pfam" id="PF02545">
    <property type="entry name" value="Maf"/>
    <property type="match status" value="1"/>
</dbReference>
<dbReference type="Gene3D" id="3.90.950.10">
    <property type="match status" value="1"/>
</dbReference>
<dbReference type="CDD" id="cd00555">
    <property type="entry name" value="Maf"/>
    <property type="match status" value="1"/>
</dbReference>
<evidence type="ECO:0000313" key="5">
    <source>
        <dbReference type="Proteomes" id="UP000076632"/>
    </source>
</evidence>
<dbReference type="AlphaFoldDB" id="A0A165GDZ3"/>
<dbReference type="InterPro" id="IPR029001">
    <property type="entry name" value="ITPase-like_fam"/>
</dbReference>
<reference evidence="4 5" key="1">
    <citation type="journal article" date="2016" name="Fungal Biol.">
        <title>The genome of Xylona heveae provides a window into fungal endophytism.</title>
        <authorList>
            <person name="Gazis R."/>
            <person name="Kuo A."/>
            <person name="Riley R."/>
            <person name="LaButti K."/>
            <person name="Lipzen A."/>
            <person name="Lin J."/>
            <person name="Amirebrahimi M."/>
            <person name="Hesse C.N."/>
            <person name="Spatafora J.W."/>
            <person name="Henrissat B."/>
            <person name="Hainaut M."/>
            <person name="Grigoriev I.V."/>
            <person name="Hibbett D.S."/>
        </authorList>
    </citation>
    <scope>NUCLEOTIDE SEQUENCE [LARGE SCALE GENOMIC DNA]</scope>
    <source>
        <strain evidence="4 5">TC161</strain>
    </source>
</reference>
<evidence type="ECO:0000256" key="2">
    <source>
        <dbReference type="ARBA" id="ARBA00022801"/>
    </source>
</evidence>
<gene>
    <name evidence="4" type="ORF">L228DRAFT_283264</name>
</gene>
<comment type="cofactor">
    <cofactor evidence="1">
        <name>a divalent metal cation</name>
        <dbReference type="ChEBI" id="CHEBI:60240"/>
    </cofactor>
</comment>
<dbReference type="STRING" id="1328760.A0A165GDZ3"/>
<organism evidence="4 5">
    <name type="scientific">Xylona heveae (strain CBS 132557 / TC161)</name>
    <dbReference type="NCBI Taxonomy" id="1328760"/>
    <lineage>
        <taxon>Eukaryota</taxon>
        <taxon>Fungi</taxon>
        <taxon>Dikarya</taxon>
        <taxon>Ascomycota</taxon>
        <taxon>Pezizomycotina</taxon>
        <taxon>Xylonomycetes</taxon>
        <taxon>Xylonales</taxon>
        <taxon>Xylonaceae</taxon>
        <taxon>Xylona</taxon>
    </lineage>
</organism>
<dbReference type="RefSeq" id="XP_018187632.1">
    <property type="nucleotide sequence ID" value="XM_018336101.1"/>
</dbReference>
<dbReference type="SUPFAM" id="SSF52972">
    <property type="entry name" value="ITPase-like"/>
    <property type="match status" value="1"/>
</dbReference>
<feature type="region of interest" description="Disordered" evidence="3">
    <location>
        <begin position="1"/>
        <end position="41"/>
    </location>
</feature>
<dbReference type="PANTHER" id="PTHR43213:SF5">
    <property type="entry name" value="BIFUNCTIONAL DTTP_UTP PYROPHOSPHATASE_METHYLTRANSFERASE PROTEIN-RELATED"/>
    <property type="match status" value="1"/>
</dbReference>
<dbReference type="GO" id="GO:0047429">
    <property type="term" value="F:nucleoside triphosphate diphosphatase activity"/>
    <property type="evidence" value="ECO:0007669"/>
    <property type="project" value="InterPro"/>
</dbReference>
<proteinExistence type="inferred from homology"/>
<keyword evidence="5" id="KW-1185">Reference proteome</keyword>
<dbReference type="Proteomes" id="UP000076632">
    <property type="component" value="Unassembled WGS sequence"/>
</dbReference>
<keyword evidence="2" id="KW-0378">Hydrolase</keyword>
<dbReference type="PANTHER" id="PTHR43213">
    <property type="entry name" value="BIFUNCTIONAL DTTP/UTP PYROPHOSPHATASE/METHYLTRANSFERASE PROTEIN-RELATED"/>
    <property type="match status" value="1"/>
</dbReference>
<feature type="compositionally biased region" description="Basic and acidic residues" evidence="3">
    <location>
        <begin position="1"/>
        <end position="10"/>
    </location>
</feature>
<dbReference type="GeneID" id="28901238"/>
<dbReference type="HAMAP" id="MF_00528">
    <property type="entry name" value="Maf"/>
    <property type="match status" value="1"/>
</dbReference>
<name>A0A165GDZ3_XYLHT</name>
<dbReference type="OrthoDB" id="10267058at2759"/>